<dbReference type="PANTHER" id="PTHR46623:SF6">
    <property type="entry name" value="ALPHA_BETA-HYDROLASES SUPERFAMILY PROTEIN"/>
    <property type="match status" value="1"/>
</dbReference>
<dbReference type="RefSeq" id="WP_207334857.1">
    <property type="nucleotide sequence ID" value="NZ_JAFMYU010000005.1"/>
</dbReference>
<reference evidence="3 4" key="1">
    <citation type="submission" date="2021-03" db="EMBL/GenBank/DDBJ databases">
        <title>Fibrella sp. HMF5036 genome sequencing and assembly.</title>
        <authorList>
            <person name="Kang H."/>
            <person name="Kim H."/>
            <person name="Bae S."/>
            <person name="Joh K."/>
        </authorList>
    </citation>
    <scope>NUCLEOTIDE SEQUENCE [LARGE SCALE GENOMIC DNA]</scope>
    <source>
        <strain evidence="3 4">HMF5036</strain>
    </source>
</reference>
<keyword evidence="4" id="KW-1185">Reference proteome</keyword>
<dbReference type="PANTHER" id="PTHR46623">
    <property type="entry name" value="CARBOXYMETHYLENEBUTENOLIDASE-RELATED"/>
    <property type="match status" value="1"/>
</dbReference>
<gene>
    <name evidence="3" type="ORF">J2I48_07785</name>
</gene>
<proteinExistence type="predicted"/>
<feature type="chain" id="PRO_5037910858" evidence="1">
    <location>
        <begin position="20"/>
        <end position="284"/>
    </location>
</feature>
<dbReference type="Gene3D" id="3.40.50.1820">
    <property type="entry name" value="alpha/beta hydrolase"/>
    <property type="match status" value="1"/>
</dbReference>
<evidence type="ECO:0000313" key="4">
    <source>
        <dbReference type="Proteomes" id="UP000664795"/>
    </source>
</evidence>
<feature type="signal peptide" evidence="1">
    <location>
        <begin position="1"/>
        <end position="19"/>
    </location>
</feature>
<feature type="domain" description="Dienelactone hydrolase" evidence="2">
    <location>
        <begin position="78"/>
        <end position="279"/>
    </location>
</feature>
<keyword evidence="1" id="KW-0732">Signal</keyword>
<keyword evidence="3" id="KW-0378">Hydrolase</keyword>
<dbReference type="GO" id="GO:0016787">
    <property type="term" value="F:hydrolase activity"/>
    <property type="evidence" value="ECO:0007669"/>
    <property type="project" value="UniProtKB-KW"/>
</dbReference>
<dbReference type="Proteomes" id="UP000664795">
    <property type="component" value="Unassembled WGS sequence"/>
</dbReference>
<dbReference type="Pfam" id="PF01738">
    <property type="entry name" value="DLH"/>
    <property type="match status" value="1"/>
</dbReference>
<organism evidence="3 4">
    <name type="scientific">Fibrella aquatilis</name>
    <dbReference type="NCBI Taxonomy" id="2817059"/>
    <lineage>
        <taxon>Bacteria</taxon>
        <taxon>Pseudomonadati</taxon>
        <taxon>Bacteroidota</taxon>
        <taxon>Cytophagia</taxon>
        <taxon>Cytophagales</taxon>
        <taxon>Spirosomataceae</taxon>
        <taxon>Fibrella</taxon>
    </lineage>
</organism>
<dbReference type="SUPFAM" id="SSF53474">
    <property type="entry name" value="alpha/beta-Hydrolases"/>
    <property type="match status" value="1"/>
</dbReference>
<accession>A0A939G2V8</accession>
<comment type="caution">
    <text evidence="3">The sequence shown here is derived from an EMBL/GenBank/DDBJ whole genome shotgun (WGS) entry which is preliminary data.</text>
</comment>
<dbReference type="AlphaFoldDB" id="A0A939G2V8"/>
<dbReference type="InterPro" id="IPR029058">
    <property type="entry name" value="AB_hydrolase_fold"/>
</dbReference>
<evidence type="ECO:0000259" key="2">
    <source>
        <dbReference type="Pfam" id="PF01738"/>
    </source>
</evidence>
<protein>
    <submittedName>
        <fullName evidence="3">Dienelactone hydrolase family protein</fullName>
    </submittedName>
</protein>
<sequence>MKILFISVISFVLSLLAPAKPDTTVATSIPVCGMKGMDQFVDAPGFLAFHESPLPFHYVSKAGEMTTFSTPDGKKANAFLLKSAKPSDKWLFVYQEWWGLNDHIKKEAETFYNDLKNVNVIAIDMYDGKVATDPAEAGKLMQGADKARLGAIMKGAIAMAGPKAEIASVGWCFGGGLSLQSALLEGKQAKGCVMYYGFPEMDVEKLKTLDTDVLGLFGSQDGYISPKVVAQFEENMKKAGEKIEVKMYDAVHGFANPSNPKYDKAAAADAYKRSLTYLRDRLKA</sequence>
<dbReference type="InterPro" id="IPR051049">
    <property type="entry name" value="Dienelactone_hydrolase-like"/>
</dbReference>
<evidence type="ECO:0000256" key="1">
    <source>
        <dbReference type="SAM" id="SignalP"/>
    </source>
</evidence>
<dbReference type="InterPro" id="IPR002925">
    <property type="entry name" value="Dienelactn_hydro"/>
</dbReference>
<evidence type="ECO:0000313" key="3">
    <source>
        <dbReference type="EMBL" id="MBO0930886.1"/>
    </source>
</evidence>
<name>A0A939G2V8_9BACT</name>
<dbReference type="EMBL" id="JAFMYU010000005">
    <property type="protein sequence ID" value="MBO0930886.1"/>
    <property type="molecule type" value="Genomic_DNA"/>
</dbReference>